<dbReference type="SUPFAM" id="SSF52743">
    <property type="entry name" value="Subtilisin-like"/>
    <property type="match status" value="1"/>
</dbReference>
<dbReference type="GO" id="GO:0006508">
    <property type="term" value="P:proteolysis"/>
    <property type="evidence" value="ECO:0007669"/>
    <property type="project" value="InterPro"/>
</dbReference>
<evidence type="ECO:0000313" key="6">
    <source>
        <dbReference type="Proteomes" id="UP000826271"/>
    </source>
</evidence>
<dbReference type="Proteomes" id="UP000826271">
    <property type="component" value="Unassembled WGS sequence"/>
</dbReference>
<evidence type="ECO:0000256" key="1">
    <source>
        <dbReference type="ARBA" id="ARBA00007626"/>
    </source>
</evidence>
<feature type="repeat" description="PPR" evidence="3">
    <location>
        <begin position="248"/>
        <end position="282"/>
    </location>
</feature>
<sequence length="806" mass="91552">MPISTFKRNHPIFIKSHSHLFYSSRRRLSSAVDSQHSFTPHRFLNPNRVPPQEPVPNFQDAPISDRIFRDSQKLGSYRRGDSTFYSLIEYHAHSGDFGSLEMVFQRMKRERRAFIEKNFILVFRACGKAHIPHKAVELFDKMVDEFQCKQTVKSLMLGLVSRAVYFFREMPILKCDPDVYTYCTLMDGLCKEDRTDDAMVLLDEMQLEGCCPSPATFNVLINGLCKKGDLARAAKLVENMFLKGCTPNEVTYNTLIHGLCLKGKLDKAVTLLDRMLSDNHIPNDVTYGIIINGLVKQGRAVDGVHVLMALEDRGYNANEYAYSALISGLFKEGKSEEALQLCSLMRGFFQVGNSDKAALVWQQMAEKDYMDNEVCYSVLINGLCKDGKLKDALMVWKHVLAKGYTPDVVAYSSMIHGLCNAGSIKQGLNLFNEMLCKASKSKPDVITYNILLNALCKQDSISQAIHLLNSMLNRGCDPDSVTCKIFLTTLRDKLNPLQDGGEFLDELVLRLHKRQRIDGAHKIIEVMLQSFLHPKASTWEKVVREICKPKKTLAAIGKCWSELFLCCGRHYFFSREGALVWLSRKNIKTRLEVREFEIRFNGVYTVHGNLFKFELYTTEPEQWATMMTRLGTVVINYFPGAWRESASFNKGPRMGLIPKSWKEKCIYRDEFNPEKACNKKIIGARYYKTDFERRYGKINKTKLPEYVSARDVLAHGTHTASTAVGSRAKNSGLFGFARRTARGGAPRARLAVDKVCWNRNFDGICTEEDVLAAFDEMLHDGVHVISASFGKRPPLKAFFQSSSDML</sequence>
<dbReference type="InterPro" id="IPR036852">
    <property type="entry name" value="Peptidase_S8/S53_dom_sf"/>
</dbReference>
<feature type="domain" description="Peptidase S8/S53" evidence="4">
    <location>
        <begin position="691"/>
        <end position="791"/>
    </location>
</feature>
<dbReference type="GO" id="GO:0003729">
    <property type="term" value="F:mRNA binding"/>
    <property type="evidence" value="ECO:0007669"/>
    <property type="project" value="TreeGrafter"/>
</dbReference>
<dbReference type="InterPro" id="IPR011990">
    <property type="entry name" value="TPR-like_helical_dom_sf"/>
</dbReference>
<feature type="repeat" description="PPR" evidence="3">
    <location>
        <begin position="318"/>
        <end position="348"/>
    </location>
</feature>
<dbReference type="Gene3D" id="1.25.40.10">
    <property type="entry name" value="Tetratricopeptide repeat domain"/>
    <property type="match status" value="5"/>
</dbReference>
<dbReference type="PANTHER" id="PTHR47938:SF35">
    <property type="entry name" value="PENTATRICOPEPTIDE REPEAT-CONTAINING PROTEIN 4, MITOCHONDRIAL-RELATED"/>
    <property type="match status" value="1"/>
</dbReference>
<feature type="repeat" description="PPR" evidence="3">
    <location>
        <begin position="178"/>
        <end position="212"/>
    </location>
</feature>
<feature type="repeat" description="PPR" evidence="3">
    <location>
        <begin position="407"/>
        <end position="441"/>
    </location>
</feature>
<dbReference type="NCBIfam" id="TIGR00756">
    <property type="entry name" value="PPR"/>
    <property type="match status" value="7"/>
</dbReference>
<proteinExistence type="inferred from homology"/>
<dbReference type="EMBL" id="WHWC01000017">
    <property type="protein sequence ID" value="KAG8366571.1"/>
    <property type="molecule type" value="Genomic_DNA"/>
</dbReference>
<dbReference type="GO" id="GO:0004252">
    <property type="term" value="F:serine-type endopeptidase activity"/>
    <property type="evidence" value="ECO:0007669"/>
    <property type="project" value="InterPro"/>
</dbReference>
<keyword evidence="6" id="KW-1185">Reference proteome</keyword>
<evidence type="ECO:0000259" key="4">
    <source>
        <dbReference type="Pfam" id="PF00082"/>
    </source>
</evidence>
<dbReference type="Gene3D" id="3.40.50.200">
    <property type="entry name" value="Peptidase S8/S53 domain"/>
    <property type="match status" value="1"/>
</dbReference>
<feature type="repeat" description="PPR" evidence="3">
    <location>
        <begin position="213"/>
        <end position="247"/>
    </location>
</feature>
<dbReference type="Pfam" id="PF00082">
    <property type="entry name" value="Peptidase_S8"/>
    <property type="match status" value="1"/>
</dbReference>
<dbReference type="Pfam" id="PF01535">
    <property type="entry name" value="PPR"/>
    <property type="match status" value="3"/>
</dbReference>
<feature type="repeat" description="PPR" evidence="3">
    <location>
        <begin position="444"/>
        <end position="478"/>
    </location>
</feature>
<accession>A0AAV6WF16</accession>
<protein>
    <recommendedName>
        <fullName evidence="4">Peptidase S8/S53 domain-containing protein</fullName>
    </recommendedName>
</protein>
<reference evidence="5" key="1">
    <citation type="submission" date="2019-10" db="EMBL/GenBank/DDBJ databases">
        <authorList>
            <person name="Zhang R."/>
            <person name="Pan Y."/>
            <person name="Wang J."/>
            <person name="Ma R."/>
            <person name="Yu S."/>
        </authorList>
    </citation>
    <scope>NUCLEOTIDE SEQUENCE</scope>
    <source>
        <strain evidence="5">LA-IB0</strain>
        <tissue evidence="5">Leaf</tissue>
    </source>
</reference>
<comment type="caution">
    <text evidence="5">The sequence shown here is derived from an EMBL/GenBank/DDBJ whole genome shotgun (WGS) entry which is preliminary data.</text>
</comment>
<evidence type="ECO:0000256" key="3">
    <source>
        <dbReference type="PROSITE-ProRule" id="PRU00708"/>
    </source>
</evidence>
<evidence type="ECO:0000313" key="5">
    <source>
        <dbReference type="EMBL" id="KAG8366571.1"/>
    </source>
</evidence>
<keyword evidence="2" id="KW-0677">Repeat</keyword>
<evidence type="ECO:0000256" key="2">
    <source>
        <dbReference type="ARBA" id="ARBA00022737"/>
    </source>
</evidence>
<feature type="repeat" description="PPR" evidence="3">
    <location>
        <begin position="372"/>
        <end position="406"/>
    </location>
</feature>
<dbReference type="AlphaFoldDB" id="A0AAV6WF16"/>
<dbReference type="SUPFAM" id="SSF81901">
    <property type="entry name" value="HCP-like"/>
    <property type="match status" value="1"/>
</dbReference>
<dbReference type="InterPro" id="IPR000209">
    <property type="entry name" value="Peptidase_S8/S53_dom"/>
</dbReference>
<dbReference type="Pfam" id="PF12854">
    <property type="entry name" value="PPR_1"/>
    <property type="match status" value="1"/>
</dbReference>
<name>A0AAV6WF16_9LAMI</name>
<dbReference type="PANTHER" id="PTHR47938">
    <property type="entry name" value="RESPIRATORY COMPLEX I CHAPERONE (CIA84), PUTATIVE (AFU_ORTHOLOGUE AFUA_2G06020)-RELATED"/>
    <property type="match status" value="1"/>
</dbReference>
<feature type="repeat" description="PPR" evidence="3">
    <location>
        <begin position="283"/>
        <end position="317"/>
    </location>
</feature>
<comment type="similarity">
    <text evidence="1">Belongs to the PPR family. P subfamily.</text>
</comment>
<dbReference type="PROSITE" id="PS51375">
    <property type="entry name" value="PPR"/>
    <property type="match status" value="8"/>
</dbReference>
<dbReference type="InterPro" id="IPR002885">
    <property type="entry name" value="PPR_rpt"/>
</dbReference>
<gene>
    <name evidence="5" type="ORF">BUALT_Bualt17G0093800</name>
</gene>
<organism evidence="5 6">
    <name type="scientific">Buddleja alternifolia</name>
    <dbReference type="NCBI Taxonomy" id="168488"/>
    <lineage>
        <taxon>Eukaryota</taxon>
        <taxon>Viridiplantae</taxon>
        <taxon>Streptophyta</taxon>
        <taxon>Embryophyta</taxon>
        <taxon>Tracheophyta</taxon>
        <taxon>Spermatophyta</taxon>
        <taxon>Magnoliopsida</taxon>
        <taxon>eudicotyledons</taxon>
        <taxon>Gunneridae</taxon>
        <taxon>Pentapetalae</taxon>
        <taxon>asterids</taxon>
        <taxon>lamiids</taxon>
        <taxon>Lamiales</taxon>
        <taxon>Scrophulariaceae</taxon>
        <taxon>Buddlejeae</taxon>
        <taxon>Buddleja</taxon>
    </lineage>
</organism>
<dbReference type="Pfam" id="PF13041">
    <property type="entry name" value="PPR_2"/>
    <property type="match status" value="3"/>
</dbReference>